<dbReference type="OrthoDB" id="3435874at2"/>
<evidence type="ECO:0000313" key="8">
    <source>
        <dbReference type="EMBL" id="AXH96088.1"/>
    </source>
</evidence>
<evidence type="ECO:0000256" key="4">
    <source>
        <dbReference type="ARBA" id="ARBA00022692"/>
    </source>
</evidence>
<feature type="transmembrane region" description="Helical" evidence="7">
    <location>
        <begin position="237"/>
        <end position="263"/>
    </location>
</feature>
<dbReference type="Proteomes" id="UP000253790">
    <property type="component" value="Chromosome"/>
</dbReference>
<accession>A0A345NM30</accession>
<dbReference type="GO" id="GO:0055085">
    <property type="term" value="P:transmembrane transport"/>
    <property type="evidence" value="ECO:0007669"/>
    <property type="project" value="InterPro"/>
</dbReference>
<evidence type="ECO:0000256" key="1">
    <source>
        <dbReference type="ARBA" id="ARBA00004141"/>
    </source>
</evidence>
<feature type="transmembrane region" description="Helical" evidence="7">
    <location>
        <begin position="126"/>
        <end position="144"/>
    </location>
</feature>
<evidence type="ECO:0000256" key="2">
    <source>
        <dbReference type="ARBA" id="ARBA00022448"/>
    </source>
</evidence>
<sequence length="323" mass="32712">MLDILGVTSPFFALVGIGYLAARTGALPMASVPGLNIFVLYFALTAMLFKLASETPIQQLVDPVVLAVWLGASFVCLALATATARRGGRSWLDSSFGGMVSVMSNSGFMGVPLLIALLGAAATGPIGATLLADGIVVQSAAIALSHRGAARSGGVLAELGGAMGRVARNPLPWALVLGALFGMTGLHLPGPVDDVVTMLSTAASPVALFTIGAVLARAAADSPPGRVRTGVVAWGDVYWLATVKLLAHPLAVWLLGLAAVAAGLPLDPFALTVLVLVAALPAAANVSLLAERFGADNGRVARVILVSTVLSFVSFTVAVALLT</sequence>
<keyword evidence="9" id="KW-1185">Reference proteome</keyword>
<dbReference type="RefSeq" id="WP_114927853.1">
    <property type="nucleotide sequence ID" value="NZ_CP031229.1"/>
</dbReference>
<feature type="transmembrane region" description="Helical" evidence="7">
    <location>
        <begin position="96"/>
        <end position="120"/>
    </location>
</feature>
<proteinExistence type="predicted"/>
<feature type="transmembrane region" description="Helical" evidence="7">
    <location>
        <begin position="171"/>
        <end position="189"/>
    </location>
</feature>
<organism evidence="8 9">
    <name type="scientific">Ornithinimicrobium avium</name>
    <dbReference type="NCBI Taxonomy" id="2283195"/>
    <lineage>
        <taxon>Bacteria</taxon>
        <taxon>Bacillati</taxon>
        <taxon>Actinomycetota</taxon>
        <taxon>Actinomycetes</taxon>
        <taxon>Micrococcales</taxon>
        <taxon>Ornithinimicrobiaceae</taxon>
        <taxon>Ornithinimicrobium</taxon>
    </lineage>
</organism>
<feature type="transmembrane region" description="Helical" evidence="7">
    <location>
        <begin position="6"/>
        <end position="22"/>
    </location>
</feature>
<feature type="transmembrane region" description="Helical" evidence="7">
    <location>
        <begin position="195"/>
        <end position="216"/>
    </location>
</feature>
<feature type="transmembrane region" description="Helical" evidence="7">
    <location>
        <begin position="64"/>
        <end position="84"/>
    </location>
</feature>
<name>A0A345NM30_9MICO</name>
<evidence type="ECO:0000313" key="9">
    <source>
        <dbReference type="Proteomes" id="UP000253790"/>
    </source>
</evidence>
<keyword evidence="5 7" id="KW-1133">Transmembrane helix</keyword>
<dbReference type="PANTHER" id="PTHR36838:SF3">
    <property type="entry name" value="TRANSPORTER AUXIN EFFLUX CARRIER EC FAMILY"/>
    <property type="match status" value="1"/>
</dbReference>
<keyword evidence="2" id="KW-0813">Transport</keyword>
<feature type="transmembrane region" description="Helical" evidence="7">
    <location>
        <begin position="269"/>
        <end position="288"/>
    </location>
</feature>
<evidence type="ECO:0000256" key="7">
    <source>
        <dbReference type="SAM" id="Phobius"/>
    </source>
</evidence>
<reference evidence="8 9" key="1">
    <citation type="submission" date="2018-07" db="EMBL/GenBank/DDBJ databases">
        <title>Complete genome sequencing of Ornithinimicrobium sp. AMA3305.</title>
        <authorList>
            <person name="Bae J.-W."/>
        </authorList>
    </citation>
    <scope>NUCLEOTIDE SEQUENCE [LARGE SCALE GENOMIC DNA]</scope>
    <source>
        <strain evidence="8 9">AMA3305</strain>
    </source>
</reference>
<evidence type="ECO:0000256" key="5">
    <source>
        <dbReference type="ARBA" id="ARBA00022989"/>
    </source>
</evidence>
<keyword evidence="6 7" id="KW-0472">Membrane</keyword>
<dbReference type="KEGG" id="orn:DV701_08060"/>
<dbReference type="PANTHER" id="PTHR36838">
    <property type="entry name" value="AUXIN EFFLUX CARRIER FAMILY PROTEIN"/>
    <property type="match status" value="1"/>
</dbReference>
<dbReference type="Pfam" id="PF03547">
    <property type="entry name" value="Mem_trans"/>
    <property type="match status" value="2"/>
</dbReference>
<keyword evidence="4 7" id="KW-0812">Transmembrane</keyword>
<protein>
    <submittedName>
        <fullName evidence="8">AEC family transporter</fullName>
    </submittedName>
</protein>
<evidence type="ECO:0000256" key="3">
    <source>
        <dbReference type="ARBA" id="ARBA00022475"/>
    </source>
</evidence>
<keyword evidence="3" id="KW-1003">Cell membrane</keyword>
<feature type="transmembrane region" description="Helical" evidence="7">
    <location>
        <begin position="300"/>
        <end position="322"/>
    </location>
</feature>
<dbReference type="GO" id="GO:0016020">
    <property type="term" value="C:membrane"/>
    <property type="evidence" value="ECO:0007669"/>
    <property type="project" value="UniProtKB-SubCell"/>
</dbReference>
<dbReference type="EMBL" id="CP031229">
    <property type="protein sequence ID" value="AXH96088.1"/>
    <property type="molecule type" value="Genomic_DNA"/>
</dbReference>
<comment type="subcellular location">
    <subcellularLocation>
        <location evidence="1">Membrane</location>
        <topology evidence="1">Multi-pass membrane protein</topology>
    </subcellularLocation>
</comment>
<dbReference type="AlphaFoldDB" id="A0A345NM30"/>
<feature type="transmembrane region" description="Helical" evidence="7">
    <location>
        <begin position="34"/>
        <end position="52"/>
    </location>
</feature>
<dbReference type="InterPro" id="IPR004776">
    <property type="entry name" value="Mem_transp_PIN-like"/>
</dbReference>
<evidence type="ECO:0000256" key="6">
    <source>
        <dbReference type="ARBA" id="ARBA00023136"/>
    </source>
</evidence>
<gene>
    <name evidence="8" type="ORF">DV701_08060</name>
</gene>